<keyword evidence="4" id="KW-1185">Reference proteome</keyword>
<dbReference type="SUPFAM" id="SSF54495">
    <property type="entry name" value="UBC-like"/>
    <property type="match status" value="1"/>
</dbReference>
<dbReference type="SMART" id="SM00212">
    <property type="entry name" value="UBCc"/>
    <property type="match status" value="1"/>
</dbReference>
<proteinExistence type="predicted"/>
<feature type="domain" description="UBC core" evidence="2">
    <location>
        <begin position="6"/>
        <end position="158"/>
    </location>
</feature>
<keyword evidence="1" id="KW-0833">Ubl conjugation pathway</keyword>
<evidence type="ECO:0000256" key="1">
    <source>
        <dbReference type="ARBA" id="ARBA00022786"/>
    </source>
</evidence>
<evidence type="ECO:0000313" key="3">
    <source>
        <dbReference type="EMBL" id="RKP23583.1"/>
    </source>
</evidence>
<evidence type="ECO:0000259" key="2">
    <source>
        <dbReference type="PROSITE" id="PS50127"/>
    </source>
</evidence>
<dbReference type="OrthoDB" id="9973183at2759"/>
<dbReference type="CDD" id="cd23812">
    <property type="entry name" value="UBCc_ScPEX4-like"/>
    <property type="match status" value="1"/>
</dbReference>
<accession>A0A4P9YU91</accession>
<dbReference type="InterPro" id="IPR000608">
    <property type="entry name" value="UBC"/>
</dbReference>
<dbReference type="EMBL" id="KZ990847">
    <property type="protein sequence ID" value="RKP23583.1"/>
    <property type="molecule type" value="Genomic_DNA"/>
</dbReference>
<sequence>MTTSSAVARRLLKELQDFRRDQATSPELARLEPVADDNLLVWTATLCGPQGSPYEGGRFELRIQVPERYPLQPPHIEFVTRICHPNVRFTTGEICLDILKSAWSPAWTLRSTCLAIALLLSHPEPSSPLNVDAANLLRCGDHLGYRSLVRMYTMRYAIKDA</sequence>
<dbReference type="Pfam" id="PF00179">
    <property type="entry name" value="UQ_con"/>
    <property type="match status" value="1"/>
</dbReference>
<dbReference type="PROSITE" id="PS50127">
    <property type="entry name" value="UBC_2"/>
    <property type="match status" value="1"/>
</dbReference>
<dbReference type="AlphaFoldDB" id="A0A4P9YU91"/>
<dbReference type="Gene3D" id="3.10.110.10">
    <property type="entry name" value="Ubiquitin Conjugating Enzyme"/>
    <property type="match status" value="1"/>
</dbReference>
<dbReference type="InterPro" id="IPR016135">
    <property type="entry name" value="UBQ-conjugating_enzyme/RWD"/>
</dbReference>
<name>A0A4P9YU91_9FUNG</name>
<dbReference type="Proteomes" id="UP000278143">
    <property type="component" value="Unassembled WGS sequence"/>
</dbReference>
<dbReference type="PANTHER" id="PTHR24067">
    <property type="entry name" value="UBIQUITIN-CONJUGATING ENZYME E2"/>
    <property type="match status" value="1"/>
</dbReference>
<dbReference type="InterPro" id="IPR050113">
    <property type="entry name" value="Ub_conjugating_enzyme"/>
</dbReference>
<gene>
    <name evidence="3" type="ORF">SYNPS1DRAFT_33378</name>
</gene>
<organism evidence="3 4">
    <name type="scientific">Syncephalis pseudoplumigaleata</name>
    <dbReference type="NCBI Taxonomy" id="1712513"/>
    <lineage>
        <taxon>Eukaryota</taxon>
        <taxon>Fungi</taxon>
        <taxon>Fungi incertae sedis</taxon>
        <taxon>Zoopagomycota</taxon>
        <taxon>Zoopagomycotina</taxon>
        <taxon>Zoopagomycetes</taxon>
        <taxon>Zoopagales</taxon>
        <taxon>Piptocephalidaceae</taxon>
        <taxon>Syncephalis</taxon>
    </lineage>
</organism>
<evidence type="ECO:0000313" key="4">
    <source>
        <dbReference type="Proteomes" id="UP000278143"/>
    </source>
</evidence>
<protein>
    <submittedName>
        <fullName evidence="3">Ubiquitin-conjugating enzyme/RWD-like protein</fullName>
    </submittedName>
</protein>
<reference evidence="4" key="1">
    <citation type="journal article" date="2018" name="Nat. Microbiol.">
        <title>Leveraging single-cell genomics to expand the fungal tree of life.</title>
        <authorList>
            <person name="Ahrendt S.R."/>
            <person name="Quandt C.A."/>
            <person name="Ciobanu D."/>
            <person name="Clum A."/>
            <person name="Salamov A."/>
            <person name="Andreopoulos B."/>
            <person name="Cheng J.F."/>
            <person name="Woyke T."/>
            <person name="Pelin A."/>
            <person name="Henrissat B."/>
            <person name="Reynolds N.K."/>
            <person name="Benny G.L."/>
            <person name="Smith M.E."/>
            <person name="James T.Y."/>
            <person name="Grigoriev I.V."/>
        </authorList>
    </citation>
    <scope>NUCLEOTIDE SEQUENCE [LARGE SCALE GENOMIC DNA]</scope>
    <source>
        <strain evidence="4">Benny S71-1</strain>
    </source>
</reference>